<organism evidence="2 3">
    <name type="scientific">Didymella pomorum</name>
    <dbReference type="NCBI Taxonomy" id="749634"/>
    <lineage>
        <taxon>Eukaryota</taxon>
        <taxon>Fungi</taxon>
        <taxon>Dikarya</taxon>
        <taxon>Ascomycota</taxon>
        <taxon>Pezizomycotina</taxon>
        <taxon>Dothideomycetes</taxon>
        <taxon>Pleosporomycetidae</taxon>
        <taxon>Pleosporales</taxon>
        <taxon>Pleosporineae</taxon>
        <taxon>Didymellaceae</taxon>
        <taxon>Didymella</taxon>
    </lineage>
</organism>
<sequence length="575" mass="64532">MAKSKRKNVTQAKERPAKRQRKPTQLFEQGVNPAPPTPPPTARRPLRSPEPSQRTCTPIRSPLFEPEASHFATNAHTAAILGEDDDDDEELVAVDDEEDEQVQWSLEAATAVEGGVTAERSITEELQELVDPRLHFRWRACWGNMERGVIATAARFSRNKSIGSVTEATVWRWADETVEGQKPRVAKMDSLTATLYYTIGRQSKADRCTLALQRRRAVAGETLCVGNWDELLSLVTEMDKESSEVLKCDFDLVIRAEEQSVSSQPHSRNAAAVRSRPGIVTAIQEEGLAEVVSNERSASGVAIGIKDYWRCNEGGCSNNTMTCWRRPIEGREIDRGEEHYKVNGNVIAQWAAEVKEGKSTIQRPSENIRLALMLAKDRSETEKRRKRSKVSPISSNSSIEGLTKVILASALAQMRPQTCQQRCHHGVDSIELPAKWLEFQCPRLELNQHTFNFFEYWKASMPQFDLDIEHIVQKAVVDGGYDINMLMDKRDGMTLEVWVEYLQLPPSLLSHLRRKAHDWIKDYGGLSTRNYATIQKLLSVSSEGQQRRTPLGDASGNVGLSPRSRTSTAQPQQGS</sequence>
<evidence type="ECO:0000313" key="3">
    <source>
        <dbReference type="Proteomes" id="UP001140510"/>
    </source>
</evidence>
<evidence type="ECO:0000256" key="1">
    <source>
        <dbReference type="SAM" id="MobiDB-lite"/>
    </source>
</evidence>
<feature type="region of interest" description="Disordered" evidence="1">
    <location>
        <begin position="542"/>
        <end position="575"/>
    </location>
</feature>
<dbReference type="OrthoDB" id="3740814at2759"/>
<proteinExistence type="predicted"/>
<feature type="region of interest" description="Disordered" evidence="1">
    <location>
        <begin position="1"/>
        <end position="56"/>
    </location>
</feature>
<reference evidence="2" key="1">
    <citation type="submission" date="2022-10" db="EMBL/GenBank/DDBJ databases">
        <title>Tapping the CABI collections for fungal endophytes: first genome assemblies for Collariella, Neodidymelliopsis, Ascochyta clinopodiicola, Didymella pomorum, Didymosphaeria variabile, Neocosmospora piperis and Neocucurbitaria cava.</title>
        <authorList>
            <person name="Hill R."/>
        </authorList>
    </citation>
    <scope>NUCLEOTIDE SEQUENCE</scope>
    <source>
        <strain evidence="2">IMI 355091</strain>
    </source>
</reference>
<evidence type="ECO:0000313" key="2">
    <source>
        <dbReference type="EMBL" id="KAJ4410800.1"/>
    </source>
</evidence>
<keyword evidence="3" id="KW-1185">Reference proteome</keyword>
<feature type="compositionally biased region" description="Pro residues" evidence="1">
    <location>
        <begin position="33"/>
        <end position="42"/>
    </location>
</feature>
<comment type="caution">
    <text evidence="2">The sequence shown here is derived from an EMBL/GenBank/DDBJ whole genome shotgun (WGS) entry which is preliminary data.</text>
</comment>
<accession>A0A9W8ZNW4</accession>
<dbReference type="EMBL" id="JAPEVA010000007">
    <property type="protein sequence ID" value="KAJ4410800.1"/>
    <property type="molecule type" value="Genomic_DNA"/>
</dbReference>
<feature type="compositionally biased region" description="Polar residues" evidence="1">
    <location>
        <begin position="563"/>
        <end position="575"/>
    </location>
</feature>
<dbReference type="AlphaFoldDB" id="A0A9W8ZNW4"/>
<protein>
    <submittedName>
        <fullName evidence="2">Uncharacterized protein</fullName>
    </submittedName>
</protein>
<gene>
    <name evidence="2" type="ORF">N0V91_001728</name>
</gene>
<name>A0A9W8ZNW4_9PLEO</name>
<dbReference type="Proteomes" id="UP001140510">
    <property type="component" value="Unassembled WGS sequence"/>
</dbReference>